<protein>
    <submittedName>
        <fullName evidence="1">Uncharacterized protein</fullName>
    </submittedName>
</protein>
<accession>A0AC60PCJ6</accession>
<dbReference type="EMBL" id="JABSTQ010010884">
    <property type="protein sequence ID" value="KAG0417094.1"/>
    <property type="molecule type" value="Genomic_DNA"/>
</dbReference>
<organism evidence="1 2">
    <name type="scientific">Ixodes persulcatus</name>
    <name type="common">Taiga tick</name>
    <dbReference type="NCBI Taxonomy" id="34615"/>
    <lineage>
        <taxon>Eukaryota</taxon>
        <taxon>Metazoa</taxon>
        <taxon>Ecdysozoa</taxon>
        <taxon>Arthropoda</taxon>
        <taxon>Chelicerata</taxon>
        <taxon>Arachnida</taxon>
        <taxon>Acari</taxon>
        <taxon>Parasitiformes</taxon>
        <taxon>Ixodida</taxon>
        <taxon>Ixodoidea</taxon>
        <taxon>Ixodidae</taxon>
        <taxon>Ixodinae</taxon>
        <taxon>Ixodes</taxon>
    </lineage>
</organism>
<reference evidence="1 2" key="1">
    <citation type="journal article" date="2020" name="Cell">
        <title>Large-Scale Comparative Analyses of Tick Genomes Elucidate Their Genetic Diversity and Vector Capacities.</title>
        <authorList>
            <consortium name="Tick Genome and Microbiome Consortium (TIGMIC)"/>
            <person name="Jia N."/>
            <person name="Wang J."/>
            <person name="Shi W."/>
            <person name="Du L."/>
            <person name="Sun Y."/>
            <person name="Zhan W."/>
            <person name="Jiang J.F."/>
            <person name="Wang Q."/>
            <person name="Zhang B."/>
            <person name="Ji P."/>
            <person name="Bell-Sakyi L."/>
            <person name="Cui X.M."/>
            <person name="Yuan T.T."/>
            <person name="Jiang B.G."/>
            <person name="Yang W.F."/>
            <person name="Lam T.T."/>
            <person name="Chang Q.C."/>
            <person name="Ding S.J."/>
            <person name="Wang X.J."/>
            <person name="Zhu J.G."/>
            <person name="Ruan X.D."/>
            <person name="Zhao L."/>
            <person name="Wei J.T."/>
            <person name="Ye R.Z."/>
            <person name="Que T.C."/>
            <person name="Du C.H."/>
            <person name="Zhou Y.H."/>
            <person name="Cheng J.X."/>
            <person name="Dai P.F."/>
            <person name="Guo W.B."/>
            <person name="Han X.H."/>
            <person name="Huang E.J."/>
            <person name="Li L.F."/>
            <person name="Wei W."/>
            <person name="Gao Y.C."/>
            <person name="Liu J.Z."/>
            <person name="Shao H.Z."/>
            <person name="Wang X."/>
            <person name="Wang C.C."/>
            <person name="Yang T.C."/>
            <person name="Huo Q.B."/>
            <person name="Li W."/>
            <person name="Chen H.Y."/>
            <person name="Chen S.E."/>
            <person name="Zhou L.G."/>
            <person name="Ni X.B."/>
            <person name="Tian J.H."/>
            <person name="Sheng Y."/>
            <person name="Liu T."/>
            <person name="Pan Y.S."/>
            <person name="Xia L.Y."/>
            <person name="Li J."/>
            <person name="Zhao F."/>
            <person name="Cao W.C."/>
        </authorList>
    </citation>
    <scope>NUCLEOTIDE SEQUENCE [LARGE SCALE GENOMIC DNA]</scope>
    <source>
        <strain evidence="1">Iper-2018</strain>
    </source>
</reference>
<dbReference type="Proteomes" id="UP000805193">
    <property type="component" value="Unassembled WGS sequence"/>
</dbReference>
<sequence>MILIQIEASRGGSFVDVKSFTICIDSQPVANTSSPCQGFKLVFFAHFAFNIVYRKETSQCLEFMQRCDSWSEKVCLPEGGGSTTLAERVLWAY</sequence>
<gene>
    <name evidence="1" type="ORF">HPB47_005885</name>
</gene>
<comment type="caution">
    <text evidence="1">The sequence shown here is derived from an EMBL/GenBank/DDBJ whole genome shotgun (WGS) entry which is preliminary data.</text>
</comment>
<proteinExistence type="predicted"/>
<evidence type="ECO:0000313" key="2">
    <source>
        <dbReference type="Proteomes" id="UP000805193"/>
    </source>
</evidence>
<keyword evidence="2" id="KW-1185">Reference proteome</keyword>
<evidence type="ECO:0000313" key="1">
    <source>
        <dbReference type="EMBL" id="KAG0417094.1"/>
    </source>
</evidence>
<name>A0AC60PCJ6_IXOPE</name>